<evidence type="ECO:0000256" key="3">
    <source>
        <dbReference type="ARBA" id="ARBA00012920"/>
    </source>
</evidence>
<dbReference type="Pfam" id="PF00710">
    <property type="entry name" value="Asparaginase"/>
    <property type="match status" value="1"/>
</dbReference>
<dbReference type="CDD" id="cd08964">
    <property type="entry name" value="L-asparaginase_II"/>
    <property type="match status" value="1"/>
</dbReference>
<name>A0A0F5HXH1_BACTR</name>
<sequence length="325" mass="35466">MTKKRIFVIHTGGTISMEEDKQSGVVKPSYENPLHSFHHLLSETTDIFSAAPFHLPSPHITPKEMLGLKQLLEETYNNEPFDGAVITHGTDTLEETAYFLDLTLELDVPVVVTGAMRSNNEIGSDGLYNFISAVRVASCDEAKGKGVLVVLNDEIHSADNATKTHTSNISTFHSPQYGPLGIITKKKIIFQREPIHQAKLPVTAVDKQVALIKAYAGMDSSLLTFLANTHYDGVVIEALGQGNLPPAALPAVKELIDKDIPVVLVSRCFNGIVQDTYEYEGGGRQLKELGVIFSNGLNGQKARLKLLIALSSPDTGDKMENIFNQ</sequence>
<feature type="domain" description="Asparaginase/glutaminase C-terminal" evidence="11">
    <location>
        <begin position="208"/>
        <end position="323"/>
    </location>
</feature>
<comment type="caution">
    <text evidence="12">The sequence shown here is derived from an EMBL/GenBank/DDBJ whole genome shotgun (WGS) entry which is preliminary data.</text>
</comment>
<evidence type="ECO:0000259" key="10">
    <source>
        <dbReference type="Pfam" id="PF00710"/>
    </source>
</evidence>
<protein>
    <recommendedName>
        <fullName evidence="3">asparaginase</fullName>
        <ecNumber evidence="3">3.5.1.1</ecNumber>
    </recommendedName>
</protein>
<dbReference type="SMART" id="SM00870">
    <property type="entry name" value="Asparaginase"/>
    <property type="match status" value="1"/>
</dbReference>
<dbReference type="GO" id="GO:0006528">
    <property type="term" value="P:asparagine metabolic process"/>
    <property type="evidence" value="ECO:0007669"/>
    <property type="project" value="InterPro"/>
</dbReference>
<evidence type="ECO:0000256" key="7">
    <source>
        <dbReference type="PIRSR" id="PIRSR001220-2"/>
    </source>
</evidence>
<evidence type="ECO:0000256" key="1">
    <source>
        <dbReference type="ARBA" id="ARBA00010518"/>
    </source>
</evidence>
<feature type="domain" description="L-asparaginase N-terminal" evidence="10">
    <location>
        <begin position="5"/>
        <end position="195"/>
    </location>
</feature>
<dbReference type="GO" id="GO:0004067">
    <property type="term" value="F:asparaginase activity"/>
    <property type="evidence" value="ECO:0007669"/>
    <property type="project" value="UniProtKB-UniRule"/>
</dbReference>
<dbReference type="InterPro" id="IPR027475">
    <property type="entry name" value="Asparaginase/glutaminase_AS2"/>
</dbReference>
<accession>A0A0F5HXH1</accession>
<keyword evidence="4" id="KW-0378">Hydrolase</keyword>
<dbReference type="AlphaFoldDB" id="A0A0F5HXH1"/>
<comment type="subunit">
    <text evidence="2">Homotetramer.</text>
</comment>
<dbReference type="PRINTS" id="PR00139">
    <property type="entry name" value="ASNGLNASE"/>
</dbReference>
<dbReference type="InterPro" id="IPR040919">
    <property type="entry name" value="Asparaginase_C"/>
</dbReference>
<dbReference type="PANTHER" id="PTHR11707:SF28">
    <property type="entry name" value="60 KDA LYSOPHOSPHOLIPASE"/>
    <property type="match status" value="1"/>
</dbReference>
<dbReference type="Pfam" id="PF17763">
    <property type="entry name" value="Asparaginase_C"/>
    <property type="match status" value="1"/>
</dbReference>
<dbReference type="InterPro" id="IPR027474">
    <property type="entry name" value="L-asparaginase_N"/>
</dbReference>
<dbReference type="OrthoDB" id="9788068at2"/>
<dbReference type="FunFam" id="3.40.50.40:FF:000003">
    <property type="entry name" value="L-asparaginase 2"/>
    <property type="match status" value="1"/>
</dbReference>
<dbReference type="InterPro" id="IPR004550">
    <property type="entry name" value="AsnASE_II"/>
</dbReference>
<evidence type="ECO:0000259" key="11">
    <source>
        <dbReference type="Pfam" id="PF17763"/>
    </source>
</evidence>
<dbReference type="Gene3D" id="3.40.50.40">
    <property type="match status" value="1"/>
</dbReference>
<dbReference type="InterPro" id="IPR037152">
    <property type="entry name" value="L-asparaginase_N_sf"/>
</dbReference>
<feature type="binding site" evidence="7">
    <location>
        <begin position="90"/>
        <end position="91"/>
    </location>
    <ligand>
        <name>substrate</name>
    </ligand>
</feature>
<dbReference type="PANTHER" id="PTHR11707">
    <property type="entry name" value="L-ASPARAGINASE"/>
    <property type="match status" value="1"/>
</dbReference>
<reference evidence="12" key="1">
    <citation type="submission" date="2015-02" db="EMBL/GenBank/DDBJ databases">
        <title>Genome Assembly of Bacillaceae bacterium MTCC 8252.</title>
        <authorList>
            <person name="Verma A."/>
            <person name="Khatri I."/>
            <person name="Mual P."/>
            <person name="Subramanian S."/>
            <person name="Krishnamurthi S."/>
        </authorList>
    </citation>
    <scope>NUCLEOTIDE SEQUENCE [LARGE SCALE GENOMIC DNA]</scope>
    <source>
        <strain evidence="12">MTCC 8252</strain>
    </source>
</reference>
<dbReference type="SUPFAM" id="SSF53774">
    <property type="entry name" value="Glutaminase/Asparaginase"/>
    <property type="match status" value="1"/>
</dbReference>
<dbReference type="InterPro" id="IPR036152">
    <property type="entry name" value="Asp/glu_Ase-like_sf"/>
</dbReference>
<dbReference type="EMBL" id="JWIR02000050">
    <property type="protein sequence ID" value="KKB37948.1"/>
    <property type="molecule type" value="Genomic_DNA"/>
</dbReference>
<evidence type="ECO:0000256" key="4">
    <source>
        <dbReference type="ARBA" id="ARBA00022801"/>
    </source>
</evidence>
<dbReference type="PROSITE" id="PS00917">
    <property type="entry name" value="ASN_GLN_ASE_2"/>
    <property type="match status" value="1"/>
</dbReference>
<dbReference type="EC" id="3.5.1.1" evidence="3"/>
<feature type="binding site" evidence="7">
    <location>
        <position position="57"/>
    </location>
    <ligand>
        <name>substrate</name>
    </ligand>
</feature>
<dbReference type="PIRSF" id="PIRSF500176">
    <property type="entry name" value="L_ASNase"/>
    <property type="match status" value="1"/>
</dbReference>
<dbReference type="InterPro" id="IPR020827">
    <property type="entry name" value="Asparaginase/glutaminase_AS1"/>
</dbReference>
<evidence type="ECO:0000256" key="9">
    <source>
        <dbReference type="PROSITE-ProRule" id="PRU10100"/>
    </source>
</evidence>
<organism evidence="12 13">
    <name type="scientific">Bacillus thermotolerans</name>
    <name type="common">Quasibacillus thermotolerans</name>
    <dbReference type="NCBI Taxonomy" id="1221996"/>
    <lineage>
        <taxon>Bacteria</taxon>
        <taxon>Bacillati</taxon>
        <taxon>Bacillota</taxon>
        <taxon>Bacilli</taxon>
        <taxon>Bacillales</taxon>
        <taxon>Bacillaceae</taxon>
        <taxon>Bacillus</taxon>
    </lineage>
</organism>
<evidence type="ECO:0000256" key="6">
    <source>
        <dbReference type="PIRSR" id="PIRSR001220-1"/>
    </source>
</evidence>
<evidence type="ECO:0000256" key="2">
    <source>
        <dbReference type="ARBA" id="ARBA00011881"/>
    </source>
</evidence>
<comment type="similarity">
    <text evidence="1">Belongs to the asparaginase 1 family.</text>
</comment>
<dbReference type="PIRSF" id="PIRSF001220">
    <property type="entry name" value="L-ASNase_gatD"/>
    <property type="match status" value="1"/>
</dbReference>
<proteinExistence type="inferred from homology"/>
<dbReference type="Proteomes" id="UP000031563">
    <property type="component" value="Unassembled WGS sequence"/>
</dbReference>
<dbReference type="RefSeq" id="WP_040047953.1">
    <property type="nucleotide sequence ID" value="NZ_JWIR02000050.1"/>
</dbReference>
<feature type="active site" evidence="9">
    <location>
        <position position="90"/>
    </location>
</feature>
<feature type="active site" evidence="8">
    <location>
        <position position="14"/>
    </location>
</feature>
<evidence type="ECO:0000256" key="5">
    <source>
        <dbReference type="ARBA" id="ARBA00049366"/>
    </source>
</evidence>
<gene>
    <name evidence="12" type="ORF">QY95_02725</name>
</gene>
<dbReference type="PROSITE" id="PS51732">
    <property type="entry name" value="ASN_GLN_ASE_3"/>
    <property type="match status" value="1"/>
</dbReference>
<comment type="catalytic activity">
    <reaction evidence="5">
        <text>L-asparagine + H2O = L-aspartate + NH4(+)</text>
        <dbReference type="Rhea" id="RHEA:21016"/>
        <dbReference type="ChEBI" id="CHEBI:15377"/>
        <dbReference type="ChEBI" id="CHEBI:28938"/>
        <dbReference type="ChEBI" id="CHEBI:29991"/>
        <dbReference type="ChEBI" id="CHEBI:58048"/>
        <dbReference type="EC" id="3.5.1.1"/>
    </reaction>
</comment>
<dbReference type="Gene3D" id="3.40.50.1170">
    <property type="entry name" value="L-asparaginase, N-terminal domain"/>
    <property type="match status" value="1"/>
</dbReference>
<dbReference type="SFLD" id="SFLDS00057">
    <property type="entry name" value="Glutaminase/Asparaginase"/>
    <property type="match status" value="1"/>
</dbReference>
<dbReference type="PROSITE" id="PS00144">
    <property type="entry name" value="ASN_GLN_ASE_1"/>
    <property type="match status" value="1"/>
</dbReference>
<evidence type="ECO:0000256" key="8">
    <source>
        <dbReference type="PROSITE-ProRule" id="PRU10099"/>
    </source>
</evidence>
<feature type="active site" description="O-isoaspartyl threonine intermediate" evidence="6">
    <location>
        <position position="14"/>
    </location>
</feature>
<dbReference type="InterPro" id="IPR006034">
    <property type="entry name" value="Asparaginase/glutaminase-like"/>
</dbReference>
<keyword evidence="13" id="KW-1185">Reference proteome</keyword>
<dbReference type="InterPro" id="IPR027473">
    <property type="entry name" value="L-asparaginase_C"/>
</dbReference>
<evidence type="ECO:0000313" key="12">
    <source>
        <dbReference type="EMBL" id="KKB37948.1"/>
    </source>
</evidence>
<dbReference type="FunFam" id="3.40.50.1170:FF:000001">
    <property type="entry name" value="L-asparaginase 2"/>
    <property type="match status" value="1"/>
</dbReference>
<dbReference type="STRING" id="1221996.QY95_02725"/>
<evidence type="ECO:0000313" key="13">
    <source>
        <dbReference type="Proteomes" id="UP000031563"/>
    </source>
</evidence>